<organism evidence="6 7">
    <name type="scientific">Xiphophorus maculatus</name>
    <name type="common">Southern platyfish</name>
    <name type="synonym">Platypoecilus maculatus</name>
    <dbReference type="NCBI Taxonomy" id="8083"/>
    <lineage>
        <taxon>Eukaryota</taxon>
        <taxon>Metazoa</taxon>
        <taxon>Chordata</taxon>
        <taxon>Craniata</taxon>
        <taxon>Vertebrata</taxon>
        <taxon>Euteleostomi</taxon>
        <taxon>Actinopterygii</taxon>
        <taxon>Neopterygii</taxon>
        <taxon>Teleostei</taxon>
        <taxon>Neoteleostei</taxon>
        <taxon>Acanthomorphata</taxon>
        <taxon>Ovalentaria</taxon>
        <taxon>Atherinomorphae</taxon>
        <taxon>Cyprinodontiformes</taxon>
        <taxon>Poeciliidae</taxon>
        <taxon>Poeciliinae</taxon>
        <taxon>Xiphophorus</taxon>
    </lineage>
</organism>
<evidence type="ECO:0000256" key="2">
    <source>
        <dbReference type="ARBA" id="ARBA00022553"/>
    </source>
</evidence>
<keyword evidence="3" id="KW-0433">Leucine-rich repeat</keyword>
<dbReference type="OMA" id="VVSDSWH"/>
<dbReference type="OrthoDB" id="9415738at2759"/>
<dbReference type="InterPro" id="IPR026137">
    <property type="entry name" value="Leu_rpt_41"/>
</dbReference>
<proteinExistence type="predicted"/>
<dbReference type="Ensembl" id="ENSXMAT00000040638.1">
    <property type="protein sequence ID" value="ENSXMAP00000038378.1"/>
    <property type="gene ID" value="ENSXMAG00000021814.1"/>
</dbReference>
<evidence type="ECO:0000256" key="4">
    <source>
        <dbReference type="ARBA" id="ARBA00022737"/>
    </source>
</evidence>
<dbReference type="InterPro" id="IPR032675">
    <property type="entry name" value="LRR_dom_sf"/>
</dbReference>
<evidence type="ECO:0000313" key="6">
    <source>
        <dbReference type="Ensembl" id="ENSXMAP00000038378.1"/>
    </source>
</evidence>
<accession>A0A3B5R412</accession>
<evidence type="ECO:0000256" key="5">
    <source>
        <dbReference type="ARBA" id="ARBA00022786"/>
    </source>
</evidence>
<reference evidence="6" key="4">
    <citation type="submission" date="2025-09" db="UniProtKB">
        <authorList>
            <consortium name="Ensembl"/>
        </authorList>
    </citation>
    <scope>IDENTIFICATION</scope>
    <source>
        <strain evidence="6">JP 163 A</strain>
    </source>
</reference>
<dbReference type="GeneID" id="102219530"/>
<sequence length="655" mass="72781">MAGTRGKIKLRKSADTSLQKHCFQAIRTHFTALGTEAVLDLPTPLLKDLLPHLTACQLDEVQPALNKRGLSTYSGWVEILRDLVGLSRALDFRTEAEAKHEVMLRLFTSVFYGLSNNYVLKNSTNLKSNSFLSSAAKSIHHFILIPCMHQALQALTTNQQPLLVLLEKHIRTIQVSHLLLTVRKTQAVLYVLHRLLDHGITTNLVVSIDSALDLAWLLHGRGSQYVNMELKKLFSFPHVLQTSPASSSPDVESTASGNQSDDVIPCKRVKLYSESVEKEEGPFGVPNFTLDPQILCHTFSPCDGPSAGACTFGQITHLEIRTCGPDSLKVLSFSLPTFFCLQSLSLHSKSIFRELDVLEFAGALQQLSDSGCSSLIQLSLGLLPHVGLMKTLLNASPRLTSLCVEFQTAIWGLQFNLDHAGTAEPNTSELLLEKLTVKIIQLQTDLHFLTSVLRRSPHLASLHIAGMRLPTGCSQSQLLSTLSESNHSLKALTFEDIKLCDCLPDILKLLRGCMLEELSFNDCRLLERCINPEKSLVELVAALKMPSLHSLSLAQNRLAKNVCVLAELFSEESQSSLKQLDLRSNFIQPADLLEFAKRLMIHPPPHRLTLDLRKNPGDRDPETWNMALKRLQSSSFLLVEGWKSTDTMVDHISNM</sequence>
<keyword evidence="7" id="KW-1185">Reference proteome</keyword>
<keyword evidence="5" id="KW-0833">Ubl conjugation pathway</keyword>
<dbReference type="STRING" id="8083.ENSXMAP00000038378"/>
<evidence type="ECO:0000256" key="1">
    <source>
        <dbReference type="ARBA" id="ARBA00014201"/>
    </source>
</evidence>
<dbReference type="PANTHER" id="PTHR15354">
    <property type="entry name" value="MUF1"/>
    <property type="match status" value="1"/>
</dbReference>
<dbReference type="SUPFAM" id="SSF52058">
    <property type="entry name" value="L domain-like"/>
    <property type="match status" value="1"/>
</dbReference>
<dbReference type="Proteomes" id="UP000002852">
    <property type="component" value="Unassembled WGS sequence"/>
</dbReference>
<reference evidence="6" key="3">
    <citation type="submission" date="2025-08" db="UniProtKB">
        <authorList>
            <consortium name="Ensembl"/>
        </authorList>
    </citation>
    <scope>IDENTIFICATION</scope>
    <source>
        <strain evidence="6">JP 163 A</strain>
    </source>
</reference>
<dbReference type="Gene3D" id="3.80.10.10">
    <property type="entry name" value="Ribonuclease Inhibitor"/>
    <property type="match status" value="1"/>
</dbReference>
<reference evidence="7" key="1">
    <citation type="submission" date="2012-01" db="EMBL/GenBank/DDBJ databases">
        <authorList>
            <person name="Walter R."/>
            <person name="Schartl M."/>
            <person name="Warren W."/>
        </authorList>
    </citation>
    <scope>NUCLEOTIDE SEQUENCE [LARGE SCALE GENOMIC DNA]</scope>
    <source>
        <strain evidence="7">JP 163 A</strain>
    </source>
</reference>
<dbReference type="CTD" id="10489"/>
<keyword evidence="2" id="KW-0597">Phosphoprotein</keyword>
<evidence type="ECO:0000313" key="7">
    <source>
        <dbReference type="Proteomes" id="UP000002852"/>
    </source>
</evidence>
<dbReference type="InParanoid" id="A0A3B5R412"/>
<dbReference type="AlphaFoldDB" id="A0A3B5R412"/>
<evidence type="ECO:0000256" key="3">
    <source>
        <dbReference type="ARBA" id="ARBA00022614"/>
    </source>
</evidence>
<protein>
    <recommendedName>
        <fullName evidence="1">Leucine-rich repeat-containing protein 41</fullName>
    </recommendedName>
</protein>
<name>A0A3B5R412_XIPMA</name>
<keyword evidence="4" id="KW-0677">Repeat</keyword>
<dbReference type="PANTHER" id="PTHR15354:SF1">
    <property type="entry name" value="LEUCINE-RICH REPEAT-CONTAINING PROTEIN 41"/>
    <property type="match status" value="1"/>
</dbReference>
<reference evidence="7" key="2">
    <citation type="journal article" date="2013" name="Nat. Genet.">
        <title>The genome of the platyfish, Xiphophorus maculatus, provides insights into evolutionary adaptation and several complex traits.</title>
        <authorList>
            <person name="Schartl M."/>
            <person name="Walter R.B."/>
            <person name="Shen Y."/>
            <person name="Garcia T."/>
            <person name="Catchen J."/>
            <person name="Amores A."/>
            <person name="Braasch I."/>
            <person name="Chalopin D."/>
            <person name="Volff J.N."/>
            <person name="Lesch K.P."/>
            <person name="Bisazza A."/>
            <person name="Minx P."/>
            <person name="Hillier L."/>
            <person name="Wilson R.K."/>
            <person name="Fuerstenberg S."/>
            <person name="Boore J."/>
            <person name="Searle S."/>
            <person name="Postlethwait J.H."/>
            <person name="Warren W.C."/>
        </authorList>
    </citation>
    <scope>NUCLEOTIDE SEQUENCE [LARGE SCALE GENOMIC DNA]</scope>
    <source>
        <strain evidence="7">JP 163 A</strain>
    </source>
</reference>
<dbReference type="KEGG" id="xma:102219530"/>
<dbReference type="GeneTree" id="ENSGT00390000015908"/>
<dbReference type="RefSeq" id="XP_023195390.1">
    <property type="nucleotide sequence ID" value="XM_023339622.1"/>
</dbReference>